<evidence type="ECO:0000256" key="1">
    <source>
        <dbReference type="SAM" id="SignalP"/>
    </source>
</evidence>
<dbReference type="RefSeq" id="XP_014249367.1">
    <property type="nucleotide sequence ID" value="XM_014393881.1"/>
</dbReference>
<feature type="chain" id="PRO_5035263377" evidence="1">
    <location>
        <begin position="21"/>
        <end position="223"/>
    </location>
</feature>
<dbReference type="GeneID" id="106666595"/>
<dbReference type="OrthoDB" id="10533454at2759"/>
<keyword evidence="3" id="KW-1185">Reference proteome</keyword>
<accession>A0A8I6RSR6</accession>
<proteinExistence type="predicted"/>
<evidence type="ECO:0000313" key="2">
    <source>
        <dbReference type="EnsemblMetazoa" id="XP_014249367.1"/>
    </source>
</evidence>
<evidence type="ECO:0000313" key="3">
    <source>
        <dbReference type="Proteomes" id="UP000494040"/>
    </source>
</evidence>
<dbReference type="Proteomes" id="UP000494040">
    <property type="component" value="Unassembled WGS sequence"/>
</dbReference>
<dbReference type="AlphaFoldDB" id="A0A8I6RSR6"/>
<sequence>MNAFPKTFLVHIGILALVTAEYTSSSDPYPAVNYPLAAAVPDGSRIGGTAGGSAVVVGTSGYGGFTPYVGGPVYGGVPSVVPPPAFGLSPLCTKLENVKAKLIQITEPLFVVGISISLFWLLKNLFGPQIGDFASDFKRRMDDEDMLDRISNDVARALSEGICTQKIACSLGISSRQIPGLKTLAKIIPKKRAKHVAFIDVWQTVAAGKQSNCEAYSCFTQLQ</sequence>
<organism evidence="2 3">
    <name type="scientific">Cimex lectularius</name>
    <name type="common">Bed bug</name>
    <name type="synonym">Acanthia lectularia</name>
    <dbReference type="NCBI Taxonomy" id="79782"/>
    <lineage>
        <taxon>Eukaryota</taxon>
        <taxon>Metazoa</taxon>
        <taxon>Ecdysozoa</taxon>
        <taxon>Arthropoda</taxon>
        <taxon>Hexapoda</taxon>
        <taxon>Insecta</taxon>
        <taxon>Pterygota</taxon>
        <taxon>Neoptera</taxon>
        <taxon>Paraneoptera</taxon>
        <taxon>Hemiptera</taxon>
        <taxon>Heteroptera</taxon>
        <taxon>Panheteroptera</taxon>
        <taxon>Cimicomorpha</taxon>
        <taxon>Cimicidae</taxon>
        <taxon>Cimex</taxon>
    </lineage>
</organism>
<name>A0A8I6RSR6_CIMLE</name>
<protein>
    <submittedName>
        <fullName evidence="2">Uncharacterized protein</fullName>
    </submittedName>
</protein>
<dbReference type="KEGG" id="clec:106666595"/>
<feature type="signal peptide" evidence="1">
    <location>
        <begin position="1"/>
        <end position="20"/>
    </location>
</feature>
<reference evidence="2" key="1">
    <citation type="submission" date="2022-01" db="UniProtKB">
        <authorList>
            <consortium name="EnsemblMetazoa"/>
        </authorList>
    </citation>
    <scope>IDENTIFICATION</scope>
</reference>
<dbReference type="EnsemblMetazoa" id="XM_014393881.1">
    <property type="protein sequence ID" value="XP_014249367.1"/>
    <property type="gene ID" value="LOC106666595"/>
</dbReference>
<keyword evidence="1" id="KW-0732">Signal</keyword>